<keyword evidence="7 9" id="KW-1015">Disulfide bond</keyword>
<evidence type="ECO:0000256" key="3">
    <source>
        <dbReference type="ARBA" id="ARBA00010031"/>
    </source>
</evidence>
<feature type="compositionally biased region" description="Low complexity" evidence="10">
    <location>
        <begin position="77"/>
        <end position="134"/>
    </location>
</feature>
<feature type="non-terminal residue" evidence="12">
    <location>
        <position position="1"/>
    </location>
</feature>
<evidence type="ECO:0000259" key="11">
    <source>
        <dbReference type="PROSITE" id="PS52012"/>
    </source>
</evidence>
<name>A0AA38RML4_9PEZI</name>
<keyword evidence="6" id="KW-0732">Signal</keyword>
<evidence type="ECO:0000256" key="2">
    <source>
        <dbReference type="ARBA" id="ARBA00004613"/>
    </source>
</evidence>
<evidence type="ECO:0000256" key="7">
    <source>
        <dbReference type="ARBA" id="ARBA00023157"/>
    </source>
</evidence>
<dbReference type="Pfam" id="PF05730">
    <property type="entry name" value="CFEM"/>
    <property type="match status" value="1"/>
</dbReference>
<evidence type="ECO:0000313" key="13">
    <source>
        <dbReference type="Proteomes" id="UP001174691"/>
    </source>
</evidence>
<dbReference type="GO" id="GO:0098552">
    <property type="term" value="C:side of membrane"/>
    <property type="evidence" value="ECO:0007669"/>
    <property type="project" value="UniProtKB-KW"/>
</dbReference>
<keyword evidence="13" id="KW-1185">Reference proteome</keyword>
<sequence length="159" mass="15480">PPPLVQQSCANIFLNNGIGNCGREIGCICANKDFISAISCCLINECDAADQQKAIDFAQQLCQANQVSVPNTVVCTSTSSSGAAGATTTTSSSSTPADNSATTTTTGTSSSTSSSASGSGSAASQSSTSTSASGNFGPRQTAAPMLGALGGIVAVAALI</sequence>
<keyword evidence="5" id="KW-0336">GPI-anchor</keyword>
<dbReference type="EMBL" id="JANBVN010000066">
    <property type="protein sequence ID" value="KAJ9151071.1"/>
    <property type="molecule type" value="Genomic_DNA"/>
</dbReference>
<comment type="subcellular location">
    <subcellularLocation>
        <location evidence="1">Membrane</location>
        <topology evidence="1">Lipid-anchor</topology>
        <topology evidence="1">GPI-anchor</topology>
    </subcellularLocation>
    <subcellularLocation>
        <location evidence="2">Secreted</location>
    </subcellularLocation>
</comment>
<evidence type="ECO:0000256" key="9">
    <source>
        <dbReference type="PROSITE-ProRule" id="PRU01356"/>
    </source>
</evidence>
<evidence type="ECO:0000313" key="12">
    <source>
        <dbReference type="EMBL" id="KAJ9151071.1"/>
    </source>
</evidence>
<keyword evidence="5" id="KW-0472">Membrane</keyword>
<dbReference type="InterPro" id="IPR008427">
    <property type="entry name" value="Extracellular_membr_CFEM_dom"/>
</dbReference>
<keyword evidence="4" id="KW-0964">Secreted</keyword>
<comment type="caution">
    <text evidence="12">The sequence shown here is derived from an EMBL/GenBank/DDBJ whole genome shotgun (WGS) entry which is preliminary data.</text>
</comment>
<organism evidence="12 13">
    <name type="scientific">Coniochaeta hoffmannii</name>
    <dbReference type="NCBI Taxonomy" id="91930"/>
    <lineage>
        <taxon>Eukaryota</taxon>
        <taxon>Fungi</taxon>
        <taxon>Dikarya</taxon>
        <taxon>Ascomycota</taxon>
        <taxon>Pezizomycotina</taxon>
        <taxon>Sordariomycetes</taxon>
        <taxon>Sordariomycetidae</taxon>
        <taxon>Coniochaetales</taxon>
        <taxon>Coniochaetaceae</taxon>
        <taxon>Coniochaeta</taxon>
    </lineage>
</organism>
<dbReference type="PROSITE" id="PS52012">
    <property type="entry name" value="CFEM"/>
    <property type="match status" value="1"/>
</dbReference>
<evidence type="ECO:0000256" key="8">
    <source>
        <dbReference type="ARBA" id="ARBA00023288"/>
    </source>
</evidence>
<dbReference type="Proteomes" id="UP001174691">
    <property type="component" value="Unassembled WGS sequence"/>
</dbReference>
<evidence type="ECO:0000256" key="4">
    <source>
        <dbReference type="ARBA" id="ARBA00022525"/>
    </source>
</evidence>
<evidence type="ECO:0000256" key="10">
    <source>
        <dbReference type="SAM" id="MobiDB-lite"/>
    </source>
</evidence>
<keyword evidence="5" id="KW-0325">Glycoprotein</keyword>
<protein>
    <recommendedName>
        <fullName evidence="11">CFEM domain-containing protein</fullName>
    </recommendedName>
</protein>
<comment type="similarity">
    <text evidence="3">Belongs to the RBT5 family.</text>
</comment>
<feature type="disulfide bond" evidence="9">
    <location>
        <begin position="29"/>
        <end position="62"/>
    </location>
</feature>
<gene>
    <name evidence="12" type="ORF">NKR19_g5042</name>
</gene>
<comment type="caution">
    <text evidence="9">Lacks conserved residue(s) required for the propagation of feature annotation.</text>
</comment>
<dbReference type="AlphaFoldDB" id="A0AA38RML4"/>
<evidence type="ECO:0000256" key="5">
    <source>
        <dbReference type="ARBA" id="ARBA00022622"/>
    </source>
</evidence>
<evidence type="ECO:0000256" key="1">
    <source>
        <dbReference type="ARBA" id="ARBA00004589"/>
    </source>
</evidence>
<accession>A0AA38RML4</accession>
<feature type="region of interest" description="Disordered" evidence="10">
    <location>
        <begin position="77"/>
        <end position="136"/>
    </location>
</feature>
<proteinExistence type="inferred from homology"/>
<feature type="domain" description="CFEM" evidence="11">
    <location>
        <begin position="1"/>
        <end position="89"/>
    </location>
</feature>
<evidence type="ECO:0000256" key="6">
    <source>
        <dbReference type="ARBA" id="ARBA00022729"/>
    </source>
</evidence>
<dbReference type="GO" id="GO:0005576">
    <property type="term" value="C:extracellular region"/>
    <property type="evidence" value="ECO:0007669"/>
    <property type="project" value="UniProtKB-SubCell"/>
</dbReference>
<reference evidence="12" key="1">
    <citation type="submission" date="2022-07" db="EMBL/GenBank/DDBJ databases">
        <title>Fungi with potential for degradation of polypropylene.</title>
        <authorList>
            <person name="Gostincar C."/>
        </authorList>
    </citation>
    <scope>NUCLEOTIDE SEQUENCE</scope>
    <source>
        <strain evidence="12">EXF-13287</strain>
    </source>
</reference>
<keyword evidence="8" id="KW-0449">Lipoprotein</keyword>